<accession>A0A7W7B459</accession>
<dbReference type="AlphaFoldDB" id="A0A7W7B459"/>
<evidence type="ECO:0000313" key="2">
    <source>
        <dbReference type="EMBL" id="MBB4633599.1"/>
    </source>
</evidence>
<evidence type="ECO:0000259" key="1">
    <source>
        <dbReference type="PROSITE" id="PS51787"/>
    </source>
</evidence>
<reference evidence="2 3" key="1">
    <citation type="submission" date="2020-08" db="EMBL/GenBank/DDBJ databases">
        <title>Genomic Encyclopedia of Type Strains, Phase IV (KMG-IV): sequencing the most valuable type-strain genomes for metagenomic binning, comparative biology and taxonomic classification.</title>
        <authorList>
            <person name="Goeker M."/>
        </authorList>
    </citation>
    <scope>NUCLEOTIDE SEQUENCE [LARGE SCALE GENOMIC DNA]</scope>
    <source>
        <strain evidence="2 3">DSM 17328</strain>
    </source>
</reference>
<keyword evidence="3" id="KW-1185">Reference proteome</keyword>
<feature type="domain" description="Lon N-terminal" evidence="1">
    <location>
        <begin position="13"/>
        <end position="200"/>
    </location>
</feature>
<dbReference type="PROSITE" id="PS51787">
    <property type="entry name" value="LON_N"/>
    <property type="match status" value="1"/>
</dbReference>
<dbReference type="InterPro" id="IPR046336">
    <property type="entry name" value="Lon_prtase_N_sf"/>
</dbReference>
<dbReference type="SMART" id="SM00464">
    <property type="entry name" value="LON"/>
    <property type="match status" value="1"/>
</dbReference>
<dbReference type="SUPFAM" id="SSF88697">
    <property type="entry name" value="PUA domain-like"/>
    <property type="match status" value="1"/>
</dbReference>
<proteinExistence type="predicted"/>
<dbReference type="EMBL" id="JACHNZ010000049">
    <property type="protein sequence ID" value="MBB4633599.1"/>
    <property type="molecule type" value="Genomic_DNA"/>
</dbReference>
<dbReference type="InterPro" id="IPR015947">
    <property type="entry name" value="PUA-like_sf"/>
</dbReference>
<organism evidence="2 3">
    <name type="scientific">Sphingosinicella soli</name>
    <dbReference type="NCBI Taxonomy" id="333708"/>
    <lineage>
        <taxon>Bacteria</taxon>
        <taxon>Pseudomonadati</taxon>
        <taxon>Pseudomonadota</taxon>
        <taxon>Alphaproteobacteria</taxon>
        <taxon>Sphingomonadales</taxon>
        <taxon>Sphingosinicellaceae</taxon>
        <taxon>Sphingosinicella</taxon>
    </lineage>
</organism>
<dbReference type="Pfam" id="PF02190">
    <property type="entry name" value="LON_substr_bdg"/>
    <property type="match status" value="1"/>
</dbReference>
<dbReference type="RefSeq" id="WP_341534241.1">
    <property type="nucleotide sequence ID" value="NZ_JACHNZ010000049.1"/>
</dbReference>
<protein>
    <recommendedName>
        <fullName evidence="1">Lon N-terminal domain-containing protein</fullName>
    </recommendedName>
</protein>
<dbReference type="InterPro" id="IPR003111">
    <property type="entry name" value="Lon_prtase_N"/>
</dbReference>
<name>A0A7W7B459_9SPHN</name>
<dbReference type="Gene3D" id="2.30.130.40">
    <property type="entry name" value="LON domain-like"/>
    <property type="match status" value="1"/>
</dbReference>
<dbReference type="PANTHER" id="PTHR46732">
    <property type="entry name" value="ATP-DEPENDENT PROTEASE LA (LON) DOMAIN PROTEIN"/>
    <property type="match status" value="1"/>
</dbReference>
<evidence type="ECO:0000313" key="3">
    <source>
        <dbReference type="Proteomes" id="UP000566324"/>
    </source>
</evidence>
<sequence length="211" mass="22807">MSGFGVSALPDVIPVFPLENAIVLPRGQLPLNIFEPRYLAMVKAAMGGERLIGMIQPKEDGSLFDVGGLGRITQFTDPENGRLLIVLTGVTRFRIAEELDAETPYRQVRADYSGFAGDFQPPEPMAAVLRSDLETTLRDYLETQNLSADWEAVSGADDESLVNTLSSVCPFDVAEKQALLEAKTVPIRAATLRALMTLAQSGVENGSGLVH</sequence>
<gene>
    <name evidence="2" type="ORF">GGQ98_003245</name>
</gene>
<comment type="caution">
    <text evidence="2">The sequence shown here is derived from an EMBL/GenBank/DDBJ whole genome shotgun (WGS) entry which is preliminary data.</text>
</comment>
<dbReference type="PANTHER" id="PTHR46732:SF8">
    <property type="entry name" value="ATP-DEPENDENT PROTEASE LA (LON) DOMAIN PROTEIN"/>
    <property type="match status" value="1"/>
</dbReference>
<dbReference type="Proteomes" id="UP000566324">
    <property type="component" value="Unassembled WGS sequence"/>
</dbReference>